<keyword evidence="2" id="KW-1015">Disulfide bond</keyword>
<proteinExistence type="predicted"/>
<sequence>MSYPEGTPLCWMDTDPHSVFVAVIYKGVDLSWISAMIRKLSVTFWEWVFFWQRVPQKIPLDPSRFRLLNPDVVRQTALDFLEYPEPRYRLWGWDQVQLSLNHYLSSRGEEKRDNTWIRFLFKIALKHSVKKRLKVIKTLVVKSDPLRITSCRWVKLFNLMFRKKVGVQFCFKRI</sequence>
<reference evidence="3" key="1">
    <citation type="submission" date="2014-12" db="EMBL/GenBank/DDBJ databases">
        <title>Parallel Evolution in Life History Adaptation Evident in the Tissue-Specific Poeciliopsis prolifica transcriptome.</title>
        <authorList>
            <person name="Jue N.K."/>
            <person name="Foley R.J."/>
            <person name="Obergfell C."/>
            <person name="Reznick D.N."/>
            <person name="O'Neill R.J."/>
            <person name="O'Neill M.J."/>
        </authorList>
    </citation>
    <scope>NUCLEOTIDE SEQUENCE</scope>
</reference>
<evidence type="ECO:0000256" key="2">
    <source>
        <dbReference type="ARBA" id="ARBA00023157"/>
    </source>
</evidence>
<protein>
    <submittedName>
        <fullName evidence="3">SIAT9</fullName>
    </submittedName>
</protein>
<evidence type="ECO:0000256" key="1">
    <source>
        <dbReference type="ARBA" id="ARBA00023098"/>
    </source>
</evidence>
<dbReference type="AlphaFoldDB" id="A0A0S7EGN6"/>
<dbReference type="EMBL" id="GBYX01477559">
    <property type="protein sequence ID" value="JAO04129.1"/>
    <property type="molecule type" value="Transcribed_RNA"/>
</dbReference>
<name>A0A0S7EGN6_9TELE</name>
<dbReference type="PANTHER" id="PTHR13713">
    <property type="entry name" value="SIALYLTRANSFERASE"/>
    <property type="match status" value="1"/>
</dbReference>
<dbReference type="InterPro" id="IPR001675">
    <property type="entry name" value="Glyco_trans_29"/>
</dbReference>
<dbReference type="InterPro" id="IPR051142">
    <property type="entry name" value="Glycosyltransferase_29"/>
</dbReference>
<keyword evidence="1" id="KW-0443">Lipid metabolism</keyword>
<organism evidence="3">
    <name type="scientific">Poeciliopsis prolifica</name>
    <name type="common">blackstripe livebearer</name>
    <dbReference type="NCBI Taxonomy" id="188132"/>
    <lineage>
        <taxon>Eukaryota</taxon>
        <taxon>Metazoa</taxon>
        <taxon>Chordata</taxon>
        <taxon>Craniata</taxon>
        <taxon>Vertebrata</taxon>
        <taxon>Euteleostomi</taxon>
        <taxon>Actinopterygii</taxon>
        <taxon>Neopterygii</taxon>
        <taxon>Teleostei</taxon>
        <taxon>Neoteleostei</taxon>
        <taxon>Acanthomorphata</taxon>
        <taxon>Ovalentaria</taxon>
        <taxon>Atherinomorphae</taxon>
        <taxon>Cyprinodontiformes</taxon>
        <taxon>Poeciliidae</taxon>
        <taxon>Poeciliinae</taxon>
        <taxon>Poeciliopsis</taxon>
    </lineage>
</organism>
<evidence type="ECO:0000313" key="3">
    <source>
        <dbReference type="EMBL" id="JAO04129.1"/>
    </source>
</evidence>
<dbReference type="Pfam" id="PF00777">
    <property type="entry name" value="Glyco_transf_29"/>
    <property type="match status" value="1"/>
</dbReference>
<gene>
    <name evidence="3" type="primary">SIAT9</name>
</gene>
<accession>A0A0S7EGN6</accession>
<dbReference type="PANTHER" id="PTHR13713:SF60">
    <property type="entry name" value="LACTOSYLCERAMIDE ALPHA-2,3-SIALYLTRANSFERASE"/>
    <property type="match status" value="1"/>
</dbReference>
<dbReference type="GO" id="GO:0047291">
    <property type="term" value="F:lactosylceramide alpha-2,3-sialyltransferase activity"/>
    <property type="evidence" value="ECO:0007669"/>
    <property type="project" value="TreeGrafter"/>
</dbReference>
<dbReference type="GO" id="GO:0006629">
    <property type="term" value="P:lipid metabolic process"/>
    <property type="evidence" value="ECO:0007669"/>
    <property type="project" value="UniProtKB-KW"/>
</dbReference>